<accession>A0A645FV21</accession>
<comment type="caution">
    <text evidence="2">The sequence shown here is derived from an EMBL/GenBank/DDBJ whole genome shotgun (WGS) entry which is preliminary data.</text>
</comment>
<evidence type="ECO:0000313" key="2">
    <source>
        <dbReference type="EMBL" id="MPN15893.1"/>
    </source>
</evidence>
<organism evidence="2">
    <name type="scientific">bioreactor metagenome</name>
    <dbReference type="NCBI Taxonomy" id="1076179"/>
    <lineage>
        <taxon>unclassified sequences</taxon>
        <taxon>metagenomes</taxon>
        <taxon>ecological metagenomes</taxon>
    </lineage>
</organism>
<dbReference type="InterPro" id="IPR010982">
    <property type="entry name" value="Lambda_DNA-bd_dom_sf"/>
</dbReference>
<dbReference type="SUPFAM" id="SSF47413">
    <property type="entry name" value="lambda repressor-like DNA-binding domains"/>
    <property type="match status" value="1"/>
</dbReference>
<name>A0A645FV21_9ZZZZ</name>
<dbReference type="PROSITE" id="PS50943">
    <property type="entry name" value="HTH_CROC1"/>
    <property type="match status" value="1"/>
</dbReference>
<gene>
    <name evidence="2" type="ORF">SDC9_163229</name>
</gene>
<reference evidence="2" key="1">
    <citation type="submission" date="2019-08" db="EMBL/GenBank/DDBJ databases">
        <authorList>
            <person name="Kucharzyk K."/>
            <person name="Murdoch R.W."/>
            <person name="Higgins S."/>
            <person name="Loffler F."/>
        </authorList>
    </citation>
    <scope>NUCLEOTIDE SEQUENCE</scope>
</reference>
<dbReference type="AlphaFoldDB" id="A0A645FV21"/>
<proteinExistence type="predicted"/>
<feature type="domain" description="HTH cro/C1-type" evidence="1">
    <location>
        <begin position="10"/>
        <end position="63"/>
    </location>
</feature>
<protein>
    <recommendedName>
        <fullName evidence="1">HTH cro/C1-type domain-containing protein</fullName>
    </recommendedName>
</protein>
<dbReference type="Gene3D" id="1.10.260.40">
    <property type="entry name" value="lambda repressor-like DNA-binding domains"/>
    <property type="match status" value="1"/>
</dbReference>
<dbReference type="InterPro" id="IPR001387">
    <property type="entry name" value="Cro/C1-type_HTH"/>
</dbReference>
<evidence type="ECO:0000259" key="1">
    <source>
        <dbReference type="PROSITE" id="PS50943"/>
    </source>
</evidence>
<sequence>MAKSISYDKLWKLLIDKKMNRTELKEKSGISTASLAKLGKNENLTTSVLIKICNALDCNIGDIMDVIDD</sequence>
<dbReference type="EMBL" id="VSSQ01062769">
    <property type="protein sequence ID" value="MPN15893.1"/>
    <property type="molecule type" value="Genomic_DNA"/>
</dbReference>
<dbReference type="Pfam" id="PF13443">
    <property type="entry name" value="HTH_26"/>
    <property type="match status" value="1"/>
</dbReference>
<dbReference type="PANTHER" id="PTHR37301">
    <property type="entry name" value="DNA-BINDING PROTEIN-RELATED"/>
    <property type="match status" value="1"/>
</dbReference>
<dbReference type="GO" id="GO:0003677">
    <property type="term" value="F:DNA binding"/>
    <property type="evidence" value="ECO:0007669"/>
    <property type="project" value="InterPro"/>
</dbReference>
<dbReference type="PANTHER" id="PTHR37301:SF1">
    <property type="entry name" value="DNA-BINDING PROTEIN"/>
    <property type="match status" value="1"/>
</dbReference>